<name>A0A9P7R6Z9_9PEZI</name>
<dbReference type="Proteomes" id="UP000699042">
    <property type="component" value="Unassembled WGS sequence"/>
</dbReference>
<proteinExistence type="predicted"/>
<dbReference type="AlphaFoldDB" id="A0A9P7R6Z9"/>
<gene>
    <name evidence="1" type="ORF">JMJ77_001937</name>
</gene>
<evidence type="ECO:0000313" key="2">
    <source>
        <dbReference type="Proteomes" id="UP000699042"/>
    </source>
</evidence>
<accession>A0A9P7R6Z9</accession>
<sequence>MSSVQHFTSCWAMAARFANALRTWTALNFRVAICSSKTWMSSTSVQASSSALKTPDERRKVSVSLGGGTVWSIRHPTGILAYCSARFCAARSFHGGVGVRVVIPDSIIGSSVEQPRSEVVSK</sequence>
<organism evidence="1 2">
    <name type="scientific">Colletotrichum scovillei</name>
    <dbReference type="NCBI Taxonomy" id="1209932"/>
    <lineage>
        <taxon>Eukaryota</taxon>
        <taxon>Fungi</taxon>
        <taxon>Dikarya</taxon>
        <taxon>Ascomycota</taxon>
        <taxon>Pezizomycotina</taxon>
        <taxon>Sordariomycetes</taxon>
        <taxon>Hypocreomycetidae</taxon>
        <taxon>Glomerellales</taxon>
        <taxon>Glomerellaceae</taxon>
        <taxon>Colletotrichum</taxon>
        <taxon>Colletotrichum acutatum species complex</taxon>
    </lineage>
</organism>
<protein>
    <submittedName>
        <fullName evidence="1">Amidase signature enzyme</fullName>
    </submittedName>
</protein>
<keyword evidence="2" id="KW-1185">Reference proteome</keyword>
<dbReference type="EMBL" id="JAESDN010000004">
    <property type="protein sequence ID" value="KAG7051313.1"/>
    <property type="molecule type" value="Genomic_DNA"/>
</dbReference>
<comment type="caution">
    <text evidence="1">The sequence shown here is derived from an EMBL/GenBank/DDBJ whole genome shotgun (WGS) entry which is preliminary data.</text>
</comment>
<evidence type="ECO:0000313" key="1">
    <source>
        <dbReference type="EMBL" id="KAG7051313.1"/>
    </source>
</evidence>
<reference evidence="1" key="1">
    <citation type="submission" date="2021-05" db="EMBL/GenBank/DDBJ databases">
        <title>Comparative genomics of three Colletotrichum scovillei strains and genetic complementation revealed genes involved fungal growth and virulence on chili pepper.</title>
        <authorList>
            <person name="Hsieh D.-K."/>
            <person name="Chuang S.-C."/>
            <person name="Chen C.-Y."/>
            <person name="Chao Y.-T."/>
            <person name="Lu M.-Y.J."/>
            <person name="Lee M.-H."/>
            <person name="Shih M.-C."/>
        </authorList>
    </citation>
    <scope>NUCLEOTIDE SEQUENCE</scope>
    <source>
        <strain evidence="1">Coll-153</strain>
    </source>
</reference>